<evidence type="ECO:0000256" key="3">
    <source>
        <dbReference type="SAM" id="SignalP"/>
    </source>
</evidence>
<proteinExistence type="predicted"/>
<name>A0A0M3K8I9_ANISI</name>
<evidence type="ECO:0000256" key="2">
    <source>
        <dbReference type="SAM" id="MobiDB-lite"/>
    </source>
</evidence>
<feature type="region of interest" description="Disordered" evidence="2">
    <location>
        <begin position="26"/>
        <end position="49"/>
    </location>
</feature>
<dbReference type="Pfam" id="PF01391">
    <property type="entry name" value="Collagen"/>
    <property type="match status" value="1"/>
</dbReference>
<dbReference type="WBParaSite" id="ASIM_0001728001-mRNA-1">
    <property type="protein sequence ID" value="ASIM_0001728001-mRNA-1"/>
    <property type="gene ID" value="ASIM_0001728001"/>
</dbReference>
<dbReference type="OrthoDB" id="446173at2759"/>
<evidence type="ECO:0000313" key="5">
    <source>
        <dbReference type="Proteomes" id="UP000267096"/>
    </source>
</evidence>
<reference evidence="6" key="1">
    <citation type="submission" date="2017-02" db="UniProtKB">
        <authorList>
            <consortium name="WormBaseParasite"/>
        </authorList>
    </citation>
    <scope>IDENTIFICATION</scope>
</reference>
<dbReference type="InterPro" id="IPR008160">
    <property type="entry name" value="Collagen"/>
</dbReference>
<gene>
    <name evidence="4" type="ORF">ASIM_LOCUS16687</name>
</gene>
<evidence type="ECO:0000313" key="4">
    <source>
        <dbReference type="EMBL" id="VDK58465.1"/>
    </source>
</evidence>
<evidence type="ECO:0000256" key="1">
    <source>
        <dbReference type="ARBA" id="ARBA00022737"/>
    </source>
</evidence>
<evidence type="ECO:0000313" key="6">
    <source>
        <dbReference type="WBParaSite" id="ASIM_0001728001-mRNA-1"/>
    </source>
</evidence>
<dbReference type="AlphaFoldDB" id="A0A0M3K8I9"/>
<sequence length="610" mass="64163">MQQFTICAALHLLLFTVATFGRVAPGEHRSPLPHPNENSTETDDTKSELEKSSNPIILKMLHFQAEDLCVRTHNNTAFMGIEPFSRIRLDSASDCRKSCLETYPKCVGVMFYYVHSGDENQKHICYLFDKNSVNEEVALVPEKPSSPLDMVRALEVVLNCHEFDPVPPLEEHFVMSSDNVPLKKRDVGFDRPVIGTGPWTRWSVCSPTNRIQLRTQPCEYGRLVQRRRCYTTAGGLGGSVVSAGSGVAGVSGVSGVSGMSGVSGVSGVSGMSGVSGVSGVSGMSGVSGVSGVSGMSGVSGVSGVSGISGVSGVSGVSGMSGVSGVSGVSGISGVSGVPGASVISAVQPTATVSIAVPYPPLPYSHPTFQTSEYARIMAQHQEQMQKLCCYRQHYVHQQLQNQYQSAAAAGQQVHYAVPAVGVCAKPCAGQYRIVPPSSTGYQVTPTVSPGQYIAGGYQPGQAAAVSPGQYIAGGYQPGQTSAVSSAQYIAGEYQPVEIPTVSPAQYIAGGYQGVQTTAISSGQYTAEDCQPGQTTAISPGQYIAGGYQPGQTTVISPTQYVSEGYQQPQPDQVITQDRQPATVVVEEVVNQTVSHIPPTLRPSVRRPLRP</sequence>
<dbReference type="Proteomes" id="UP000267096">
    <property type="component" value="Unassembled WGS sequence"/>
</dbReference>
<accession>A0A0M3K8I9</accession>
<protein>
    <submittedName>
        <fullName evidence="6">Properdin (inferred by orthology to a human protein)</fullName>
    </submittedName>
</protein>
<organism evidence="6">
    <name type="scientific">Anisakis simplex</name>
    <name type="common">Herring worm</name>
    <dbReference type="NCBI Taxonomy" id="6269"/>
    <lineage>
        <taxon>Eukaryota</taxon>
        <taxon>Metazoa</taxon>
        <taxon>Ecdysozoa</taxon>
        <taxon>Nematoda</taxon>
        <taxon>Chromadorea</taxon>
        <taxon>Rhabditida</taxon>
        <taxon>Spirurina</taxon>
        <taxon>Ascaridomorpha</taxon>
        <taxon>Ascaridoidea</taxon>
        <taxon>Anisakidae</taxon>
        <taxon>Anisakis</taxon>
        <taxon>Anisakis simplex complex</taxon>
    </lineage>
</organism>
<dbReference type="PANTHER" id="PTHR37456:SF3">
    <property type="entry name" value="COLLAGEN ALPHA-1(XXV) CHAIN"/>
    <property type="match status" value="1"/>
</dbReference>
<dbReference type="PANTHER" id="PTHR37456">
    <property type="entry name" value="SI:CH211-266K2.1"/>
    <property type="match status" value="1"/>
</dbReference>
<feature type="chain" id="PRO_5043121344" evidence="3">
    <location>
        <begin position="22"/>
        <end position="610"/>
    </location>
</feature>
<feature type="signal peptide" evidence="3">
    <location>
        <begin position="1"/>
        <end position="21"/>
    </location>
</feature>
<keyword evidence="3" id="KW-0732">Signal</keyword>
<reference evidence="4 5" key="2">
    <citation type="submission" date="2018-11" db="EMBL/GenBank/DDBJ databases">
        <authorList>
            <consortium name="Pathogen Informatics"/>
        </authorList>
    </citation>
    <scope>NUCLEOTIDE SEQUENCE [LARGE SCALE GENOMIC DNA]</scope>
</reference>
<keyword evidence="5" id="KW-1185">Reference proteome</keyword>
<keyword evidence="1" id="KW-0677">Repeat</keyword>
<dbReference type="InterPro" id="IPR050938">
    <property type="entry name" value="Collagen_Structural_Proteins"/>
</dbReference>
<dbReference type="EMBL" id="UYRR01033320">
    <property type="protein sequence ID" value="VDK58465.1"/>
    <property type="molecule type" value="Genomic_DNA"/>
</dbReference>